<sequence length="37" mass="4312">MLGLKLLRTATLILSGIEAMHMIKKQIDLRDHYVQNF</sequence>
<organism evidence="1 2">
    <name type="scientific">Bacillus cereus ISP2954</name>
    <dbReference type="NCBI Taxonomy" id="1053215"/>
    <lineage>
        <taxon>Bacteria</taxon>
        <taxon>Bacillati</taxon>
        <taxon>Bacillota</taxon>
        <taxon>Bacilli</taxon>
        <taxon>Bacillales</taxon>
        <taxon>Bacillaceae</taxon>
        <taxon>Bacillus</taxon>
        <taxon>Bacillus cereus group</taxon>
    </lineage>
</organism>
<accession>A0A9W5QBK5</accession>
<protein>
    <submittedName>
        <fullName evidence="1">Uncharacterized protein</fullName>
    </submittedName>
</protein>
<evidence type="ECO:0000313" key="2">
    <source>
        <dbReference type="Proteomes" id="UP000013989"/>
    </source>
</evidence>
<evidence type="ECO:0000313" key="1">
    <source>
        <dbReference type="EMBL" id="EOP55874.1"/>
    </source>
</evidence>
<dbReference type="EMBL" id="AHEJ01000109">
    <property type="protein sequence ID" value="EOP55874.1"/>
    <property type="molecule type" value="Genomic_DNA"/>
</dbReference>
<name>A0A9W5QBK5_BACCE</name>
<gene>
    <name evidence="1" type="ORF">IGU_04863</name>
</gene>
<comment type="caution">
    <text evidence="1">The sequence shown here is derived from an EMBL/GenBank/DDBJ whole genome shotgun (WGS) entry which is preliminary data.</text>
</comment>
<reference evidence="1 2" key="1">
    <citation type="submission" date="2012-12" db="EMBL/GenBank/DDBJ databases">
        <title>The Genome Sequence of Bacillus cereus ISP2954.</title>
        <authorList>
            <consortium name="The Broad Institute Genome Sequencing Platform"/>
            <consortium name="The Broad Institute Genome Sequencing Center for Infectious Disease"/>
            <person name="Feldgarden M."/>
            <person name="Van der Auwera G.A."/>
            <person name="Mahillon J."/>
            <person name="Duprez V."/>
            <person name="Timmery S."/>
            <person name="Mattelet C."/>
            <person name="Dierick K."/>
            <person name="Sun M."/>
            <person name="Yu Z."/>
            <person name="Zhu L."/>
            <person name="Hu X."/>
            <person name="Shank E.B."/>
            <person name="Swiecicka I."/>
            <person name="Hansen B.M."/>
            <person name="Andrup L."/>
            <person name="Walker B."/>
            <person name="Young S.K."/>
            <person name="Zeng Q."/>
            <person name="Gargeya S."/>
            <person name="Fitzgerald M."/>
            <person name="Haas B."/>
            <person name="Abouelleil A."/>
            <person name="Alvarado L."/>
            <person name="Arachchi H.M."/>
            <person name="Berlin A.M."/>
            <person name="Chapman S.B."/>
            <person name="Dewar J."/>
            <person name="Goldberg J."/>
            <person name="Griggs A."/>
            <person name="Gujja S."/>
            <person name="Hansen M."/>
            <person name="Howarth C."/>
            <person name="Imamovic A."/>
            <person name="Larimer J."/>
            <person name="McCowan C."/>
            <person name="Murphy C."/>
            <person name="Neiman D."/>
            <person name="Pearson M."/>
            <person name="Priest M."/>
            <person name="Roberts A."/>
            <person name="Saif S."/>
            <person name="Shea T."/>
            <person name="Sisk P."/>
            <person name="Sykes S."/>
            <person name="Wortman J."/>
            <person name="Nusbaum C."/>
            <person name="Birren B."/>
        </authorList>
    </citation>
    <scope>NUCLEOTIDE SEQUENCE [LARGE SCALE GENOMIC DNA]</scope>
    <source>
        <strain evidence="1 2">ISP2954</strain>
    </source>
</reference>
<dbReference type="Proteomes" id="UP000013989">
    <property type="component" value="Unassembled WGS sequence"/>
</dbReference>
<proteinExistence type="predicted"/>
<dbReference type="AlphaFoldDB" id="A0A9W5QBK5"/>